<dbReference type="Proteomes" id="UP001255601">
    <property type="component" value="Unassembled WGS sequence"/>
</dbReference>
<reference evidence="7" key="1">
    <citation type="submission" date="2023-08" db="EMBL/GenBank/DDBJ databases">
        <title>Functional and genomic diversity of the sorghum phyllosphere microbiome.</title>
        <authorList>
            <person name="Shade A."/>
        </authorList>
    </citation>
    <scope>NUCLEOTIDE SEQUENCE</scope>
    <source>
        <strain evidence="7">SORGH_AS_0974</strain>
    </source>
</reference>
<protein>
    <submittedName>
        <fullName evidence="7">O-antigen/teichoic acid export membrane protein</fullName>
    </submittedName>
</protein>
<keyword evidence="4 6" id="KW-1133">Transmembrane helix</keyword>
<feature type="transmembrane region" description="Helical" evidence="6">
    <location>
        <begin position="21"/>
        <end position="46"/>
    </location>
</feature>
<comment type="caution">
    <text evidence="7">The sequence shown here is derived from an EMBL/GenBank/DDBJ whole genome shotgun (WGS) entry which is preliminary data.</text>
</comment>
<feature type="transmembrane region" description="Helical" evidence="6">
    <location>
        <begin position="314"/>
        <end position="335"/>
    </location>
</feature>
<dbReference type="GO" id="GO:0005886">
    <property type="term" value="C:plasma membrane"/>
    <property type="evidence" value="ECO:0007669"/>
    <property type="project" value="UniProtKB-SubCell"/>
</dbReference>
<feature type="transmembrane region" description="Helical" evidence="6">
    <location>
        <begin position="347"/>
        <end position="367"/>
    </location>
</feature>
<dbReference type="InterPro" id="IPR002797">
    <property type="entry name" value="Polysacc_synth"/>
</dbReference>
<dbReference type="PANTHER" id="PTHR30250:SF11">
    <property type="entry name" value="O-ANTIGEN TRANSPORTER-RELATED"/>
    <property type="match status" value="1"/>
</dbReference>
<feature type="transmembrane region" description="Helical" evidence="6">
    <location>
        <begin position="379"/>
        <end position="398"/>
    </location>
</feature>
<dbReference type="RefSeq" id="WP_309770061.1">
    <property type="nucleotide sequence ID" value="NZ_JAVIZC010000001.1"/>
</dbReference>
<evidence type="ECO:0000256" key="5">
    <source>
        <dbReference type="ARBA" id="ARBA00023136"/>
    </source>
</evidence>
<evidence type="ECO:0000256" key="3">
    <source>
        <dbReference type="ARBA" id="ARBA00022692"/>
    </source>
</evidence>
<dbReference type="InterPro" id="IPR050833">
    <property type="entry name" value="Poly_Biosynth_Transport"/>
</dbReference>
<feature type="transmembrane region" description="Helical" evidence="6">
    <location>
        <begin position="128"/>
        <end position="151"/>
    </location>
</feature>
<organism evidence="7 8">
    <name type="scientific">Agrobacterium larrymoorei</name>
    <dbReference type="NCBI Taxonomy" id="160699"/>
    <lineage>
        <taxon>Bacteria</taxon>
        <taxon>Pseudomonadati</taxon>
        <taxon>Pseudomonadota</taxon>
        <taxon>Alphaproteobacteria</taxon>
        <taxon>Hyphomicrobiales</taxon>
        <taxon>Rhizobiaceae</taxon>
        <taxon>Rhizobium/Agrobacterium group</taxon>
        <taxon>Agrobacterium</taxon>
    </lineage>
</organism>
<evidence type="ECO:0000256" key="6">
    <source>
        <dbReference type="SAM" id="Phobius"/>
    </source>
</evidence>
<feature type="transmembrane region" description="Helical" evidence="6">
    <location>
        <begin position="190"/>
        <end position="209"/>
    </location>
</feature>
<sequence>MADNRHPAVKRIPFWNKRLGATGLSILFNTGLRGSTLVFRFALSFYIVKFMGLEAAGIYGLALGVVTTAPAILGWGLNYFIARDVSGKSNGVTGAYMKSRLAVTIASLSLMTLLTVVAAFTLDYPVKPLYVVILIIVWLETISCDIHMPLISKEMASAANMLFFLRTTSWVLPVIALGLAFPTFRNIETVFVGWSLGYLGMFAGLFYFLRHWPLARIAKVPVRYDWIKSRMRRSWMIHISEICNVGLVYADRYIVSLLLTLSLTGVYTFYWSLANALQTLISTAVLQIAIPKLFKAYNDGSAEEWRRMMVRQFAKTAIAGLILGVAIFVAGRVVVEVMNMPALAEHAGVFALLLLTAAVRACTDLMGFGMSSLRKDGHYAVVNLSSVIISIGMSFLLISTLGFMGAGLAALVSALITASVSAFMLWRASRNI</sequence>
<keyword evidence="5 6" id="KW-0472">Membrane</keyword>
<evidence type="ECO:0000256" key="4">
    <source>
        <dbReference type="ARBA" id="ARBA00022989"/>
    </source>
</evidence>
<dbReference type="AlphaFoldDB" id="A0AAJ2EU75"/>
<gene>
    <name evidence="7" type="ORF">QE369_001320</name>
</gene>
<evidence type="ECO:0000256" key="2">
    <source>
        <dbReference type="ARBA" id="ARBA00022475"/>
    </source>
</evidence>
<feature type="transmembrane region" description="Helical" evidence="6">
    <location>
        <begin position="58"/>
        <end position="81"/>
    </location>
</feature>
<accession>A0AAJ2EU75</accession>
<evidence type="ECO:0000313" key="7">
    <source>
        <dbReference type="EMBL" id="MDR6101142.1"/>
    </source>
</evidence>
<feature type="transmembrane region" description="Helical" evidence="6">
    <location>
        <begin position="404"/>
        <end position="426"/>
    </location>
</feature>
<evidence type="ECO:0000256" key="1">
    <source>
        <dbReference type="ARBA" id="ARBA00004651"/>
    </source>
</evidence>
<dbReference type="PANTHER" id="PTHR30250">
    <property type="entry name" value="PST FAMILY PREDICTED COLANIC ACID TRANSPORTER"/>
    <property type="match status" value="1"/>
</dbReference>
<keyword evidence="3 6" id="KW-0812">Transmembrane</keyword>
<feature type="transmembrane region" description="Helical" evidence="6">
    <location>
        <begin position="163"/>
        <end position="184"/>
    </location>
</feature>
<dbReference type="Pfam" id="PF01943">
    <property type="entry name" value="Polysacc_synt"/>
    <property type="match status" value="1"/>
</dbReference>
<keyword evidence="2" id="KW-1003">Cell membrane</keyword>
<name>A0AAJ2EU75_9HYPH</name>
<evidence type="ECO:0000313" key="8">
    <source>
        <dbReference type="Proteomes" id="UP001255601"/>
    </source>
</evidence>
<comment type="subcellular location">
    <subcellularLocation>
        <location evidence="1">Cell membrane</location>
        <topology evidence="1">Multi-pass membrane protein</topology>
    </subcellularLocation>
</comment>
<feature type="transmembrane region" description="Helical" evidence="6">
    <location>
        <begin position="101"/>
        <end position="122"/>
    </location>
</feature>
<proteinExistence type="predicted"/>
<dbReference type="EMBL" id="JAVIZC010000001">
    <property type="protein sequence ID" value="MDR6101142.1"/>
    <property type="molecule type" value="Genomic_DNA"/>
</dbReference>